<evidence type="ECO:0000313" key="1">
    <source>
        <dbReference type="EMBL" id="PIS39733.1"/>
    </source>
</evidence>
<dbReference type="Proteomes" id="UP000230088">
    <property type="component" value="Unassembled WGS sequence"/>
</dbReference>
<protein>
    <recommendedName>
        <fullName evidence="3">Type II toxin-antitoxin system mRNA interferase toxin, RelE/StbE family</fullName>
    </recommendedName>
</protein>
<organism evidence="1 2">
    <name type="scientific">Candidatus Nealsonbacteria bacterium CG08_land_8_20_14_0_20_38_20</name>
    <dbReference type="NCBI Taxonomy" id="1974705"/>
    <lineage>
        <taxon>Bacteria</taxon>
        <taxon>Candidatus Nealsoniibacteriota</taxon>
    </lineage>
</organism>
<name>A0A2H0YPP5_9BACT</name>
<evidence type="ECO:0000313" key="2">
    <source>
        <dbReference type="Proteomes" id="UP000230088"/>
    </source>
</evidence>
<dbReference type="InterPro" id="IPR035093">
    <property type="entry name" value="RelE/ParE_toxin_dom_sf"/>
</dbReference>
<gene>
    <name evidence="1" type="ORF">COT33_00415</name>
</gene>
<reference evidence="2" key="1">
    <citation type="submission" date="2017-09" db="EMBL/GenBank/DDBJ databases">
        <title>Depth-based differentiation of microbial function through sediment-hosted aquifers and enrichment of novel symbionts in the deep terrestrial subsurface.</title>
        <authorList>
            <person name="Probst A.J."/>
            <person name="Ladd B."/>
            <person name="Jarett J.K."/>
            <person name="Geller-Mcgrath D.E."/>
            <person name="Sieber C.M.K."/>
            <person name="Emerson J.B."/>
            <person name="Anantharaman K."/>
            <person name="Thomas B.C."/>
            <person name="Malmstrom R."/>
            <person name="Stieglmeier M."/>
            <person name="Klingl A."/>
            <person name="Woyke T."/>
            <person name="Ryan C.M."/>
            <person name="Banfield J.F."/>
        </authorList>
    </citation>
    <scope>NUCLEOTIDE SEQUENCE [LARGE SCALE GENOMIC DNA]</scope>
</reference>
<evidence type="ECO:0008006" key="3">
    <source>
        <dbReference type="Google" id="ProtNLM"/>
    </source>
</evidence>
<dbReference type="EMBL" id="PEYD01000006">
    <property type="protein sequence ID" value="PIS39733.1"/>
    <property type="molecule type" value="Genomic_DNA"/>
</dbReference>
<comment type="caution">
    <text evidence="1">The sequence shown here is derived from an EMBL/GenBank/DDBJ whole genome shotgun (WGS) entry which is preliminary data.</text>
</comment>
<dbReference type="Gene3D" id="3.30.2310.20">
    <property type="entry name" value="RelE-like"/>
    <property type="match status" value="1"/>
</dbReference>
<accession>A0A2H0YPP5</accession>
<proteinExistence type="predicted"/>
<dbReference type="SUPFAM" id="SSF143011">
    <property type="entry name" value="RelE-like"/>
    <property type="match status" value="1"/>
</dbReference>
<dbReference type="AlphaFoldDB" id="A0A2H0YPP5"/>
<sequence>MKLYPTAYFIREYKKLTPQLQKKTDKALKFLLQNLHHPSLKAKKYDEKGDIWQARVDDNYRFYFLMRSRTYILLEVKSHPK</sequence>